<dbReference type="InterPro" id="IPR023214">
    <property type="entry name" value="HAD_sf"/>
</dbReference>
<dbReference type="InterPro" id="IPR006439">
    <property type="entry name" value="HAD-SF_hydro_IA"/>
</dbReference>
<keyword evidence="1 2" id="KW-0378">Hydrolase</keyword>
<dbReference type="EMBL" id="ADVL01000076">
    <property type="protein sequence ID" value="EFH13386.1"/>
    <property type="molecule type" value="Genomic_DNA"/>
</dbReference>
<dbReference type="NCBIfam" id="TIGR01428">
    <property type="entry name" value="HAD_type_II"/>
    <property type="match status" value="1"/>
</dbReference>
<accession>D5RH34</accession>
<comment type="caution">
    <text evidence="2">The sequence shown here is derived from an EMBL/GenBank/DDBJ whole genome shotgun (WGS) entry which is preliminary data.</text>
</comment>
<evidence type="ECO:0000313" key="3">
    <source>
        <dbReference type="Proteomes" id="UP000005324"/>
    </source>
</evidence>
<dbReference type="AlphaFoldDB" id="D5RH34"/>
<evidence type="ECO:0000256" key="1">
    <source>
        <dbReference type="ARBA" id="ARBA00022801"/>
    </source>
</evidence>
<dbReference type="InterPro" id="IPR036412">
    <property type="entry name" value="HAD-like_sf"/>
</dbReference>
<dbReference type="EC" id="3.8.1.2" evidence="2"/>
<dbReference type="PANTHER" id="PTHR43316">
    <property type="entry name" value="HYDROLASE, HALOACID DELAHOGENASE-RELATED"/>
    <property type="match status" value="1"/>
</dbReference>
<dbReference type="HOGENOM" id="CLU_045011_3_2_5"/>
<dbReference type="PRINTS" id="PR00413">
    <property type="entry name" value="HADHALOGNASE"/>
</dbReference>
<organism evidence="2 3">
    <name type="scientific">Pseudoroseomonas cervicalis ATCC 49957</name>
    <dbReference type="NCBI Taxonomy" id="525371"/>
    <lineage>
        <taxon>Bacteria</taxon>
        <taxon>Pseudomonadati</taxon>
        <taxon>Pseudomonadota</taxon>
        <taxon>Alphaproteobacteria</taxon>
        <taxon>Acetobacterales</taxon>
        <taxon>Roseomonadaceae</taxon>
        <taxon>Roseomonas</taxon>
    </lineage>
</organism>
<dbReference type="InterPro" id="IPR051540">
    <property type="entry name" value="S-2-haloacid_dehalogenase"/>
</dbReference>
<evidence type="ECO:0000313" key="2">
    <source>
        <dbReference type="EMBL" id="EFH13386.1"/>
    </source>
</evidence>
<sequence>MTTLRPKYITFDCYGTLTNFQMGPLARQVFADRVPAERMDGFVQDFAAYRLDEILGDWKPYAEVLRRAVERSCKRHGIAFREADGRVFYEAVPGWGPHPDVPEPLARVAREFPLVILSNAANEQIHHNVALLRAPFHAVYTAEMAGAYKPRFRAFEYMFDQLGCDPKDILHVSSSYRYDLMSAHDLRIGHRAHVARGHEPVAPHYGAHEIADIGGLPGLLGL</sequence>
<dbReference type="NCBIfam" id="TIGR01493">
    <property type="entry name" value="HAD-SF-IA-v2"/>
    <property type="match status" value="1"/>
</dbReference>
<gene>
    <name evidence="2" type="primary">dehII</name>
    <name evidence="2" type="ORF">HMPREF0731_0393</name>
</gene>
<dbReference type="InterPro" id="IPR006328">
    <property type="entry name" value="2-HAD"/>
</dbReference>
<dbReference type="Proteomes" id="UP000005324">
    <property type="component" value="Unassembled WGS sequence"/>
</dbReference>
<proteinExistence type="predicted"/>
<dbReference type="Gene3D" id="3.40.50.1000">
    <property type="entry name" value="HAD superfamily/HAD-like"/>
    <property type="match status" value="1"/>
</dbReference>
<reference evidence="2 3" key="1">
    <citation type="submission" date="2010-04" db="EMBL/GenBank/DDBJ databases">
        <authorList>
            <person name="Qin X."/>
            <person name="Bachman B."/>
            <person name="Battles P."/>
            <person name="Bell A."/>
            <person name="Bess C."/>
            <person name="Bickham C."/>
            <person name="Chaboub L."/>
            <person name="Chen D."/>
            <person name="Coyle M."/>
            <person name="Deiros D.R."/>
            <person name="Dinh H."/>
            <person name="Forbes L."/>
            <person name="Fowler G."/>
            <person name="Francisco L."/>
            <person name="Fu Q."/>
            <person name="Gubbala S."/>
            <person name="Hale W."/>
            <person name="Han Y."/>
            <person name="Hemphill L."/>
            <person name="Highlander S.K."/>
            <person name="Hirani K."/>
            <person name="Hogues M."/>
            <person name="Jackson L."/>
            <person name="Jakkamsetti A."/>
            <person name="Javaid M."/>
            <person name="Jiang H."/>
            <person name="Korchina V."/>
            <person name="Kovar C."/>
            <person name="Lara F."/>
            <person name="Lee S."/>
            <person name="Mata R."/>
            <person name="Mathew T."/>
            <person name="Moen C."/>
            <person name="Morales K."/>
            <person name="Munidasa M."/>
            <person name="Nazareth L."/>
            <person name="Ngo R."/>
            <person name="Nguyen L."/>
            <person name="Okwuonu G."/>
            <person name="Ongeri F."/>
            <person name="Patil S."/>
            <person name="Petrosino J."/>
            <person name="Pham C."/>
            <person name="Pham P."/>
            <person name="Pu L.-L."/>
            <person name="Puazo M."/>
            <person name="Raj R."/>
            <person name="Reid J."/>
            <person name="Rouhana J."/>
            <person name="Saada N."/>
            <person name="Shang Y."/>
            <person name="Simmons D."/>
            <person name="Thornton R."/>
            <person name="Warren J."/>
            <person name="Weissenberger G."/>
            <person name="Zhang J."/>
            <person name="Zhang L."/>
            <person name="Zhou C."/>
            <person name="Zhu D."/>
            <person name="Muzny D."/>
            <person name="Worley K."/>
            <person name="Gibbs R."/>
        </authorList>
    </citation>
    <scope>NUCLEOTIDE SEQUENCE [LARGE SCALE GENOMIC DNA]</scope>
    <source>
        <strain evidence="2 3">ATCC 49957</strain>
    </source>
</reference>
<keyword evidence="3" id="KW-1185">Reference proteome</keyword>
<protein>
    <submittedName>
        <fullName evidence="2">Haloacid dehalogenase, type II</fullName>
        <ecNumber evidence="2">3.8.1.2</ecNumber>
    </submittedName>
</protein>
<dbReference type="Pfam" id="PF00702">
    <property type="entry name" value="Hydrolase"/>
    <property type="match status" value="1"/>
</dbReference>
<dbReference type="SUPFAM" id="SSF56784">
    <property type="entry name" value="HAD-like"/>
    <property type="match status" value="1"/>
</dbReference>
<dbReference type="GO" id="GO:0018784">
    <property type="term" value="F:(S)-2-haloacid dehalogenase activity"/>
    <property type="evidence" value="ECO:0007669"/>
    <property type="project" value="UniProtKB-EC"/>
</dbReference>
<name>D5RH34_9PROT</name>
<dbReference type="PANTHER" id="PTHR43316:SF9">
    <property type="entry name" value="ACID DEHALOGENASE, PUTATIVE (AFU_ORTHOLOGUE AFUA_6G14460)-RELATED"/>
    <property type="match status" value="1"/>
</dbReference>
<dbReference type="SFLD" id="SFLDG01129">
    <property type="entry name" value="C1.5:_HAD__Beta-PGM__Phosphata"/>
    <property type="match status" value="1"/>
</dbReference>
<dbReference type="OrthoDB" id="9785638at2"/>
<dbReference type="SFLD" id="SFLDS00003">
    <property type="entry name" value="Haloacid_Dehalogenase"/>
    <property type="match status" value="1"/>
</dbReference>
<dbReference type="Gene3D" id="1.10.150.750">
    <property type="match status" value="1"/>
</dbReference>
<dbReference type="RefSeq" id="WP_007003453.1">
    <property type="nucleotide sequence ID" value="NZ_GG770778.1"/>
</dbReference>